<accession>A0A5B8RAD5</accession>
<reference evidence="2" key="1">
    <citation type="submission" date="2019-06" db="EMBL/GenBank/DDBJ databases">
        <authorList>
            <person name="Murdoch R.W."/>
            <person name="Fathepure B."/>
        </authorList>
    </citation>
    <scope>NUCLEOTIDE SEQUENCE</scope>
</reference>
<evidence type="ECO:0000313" key="2">
    <source>
        <dbReference type="EMBL" id="QEA05561.1"/>
    </source>
</evidence>
<dbReference type="Pfam" id="PF13098">
    <property type="entry name" value="Thioredoxin_2"/>
    <property type="match status" value="1"/>
</dbReference>
<dbReference type="InterPro" id="IPR036249">
    <property type="entry name" value="Thioredoxin-like_sf"/>
</dbReference>
<dbReference type="PANTHER" id="PTHR35272:SF4">
    <property type="entry name" value="THIOL:DISULFIDE INTERCHANGE PROTEIN DSBG"/>
    <property type="match status" value="1"/>
</dbReference>
<organism evidence="2">
    <name type="scientific">uncultured organism</name>
    <dbReference type="NCBI Taxonomy" id="155900"/>
    <lineage>
        <taxon>unclassified sequences</taxon>
        <taxon>environmental samples</taxon>
    </lineage>
</organism>
<dbReference type="InterPro" id="IPR012336">
    <property type="entry name" value="Thioredoxin-like_fold"/>
</dbReference>
<feature type="domain" description="Thioredoxin-like fold" evidence="1">
    <location>
        <begin position="128"/>
        <end position="258"/>
    </location>
</feature>
<dbReference type="InterPro" id="IPR009094">
    <property type="entry name" value="DiS-bond_isomerase_DsbC/G_N_sf"/>
</dbReference>
<protein>
    <submittedName>
        <fullName evidence="2">Thiol:disulfide interchange protein DsbG</fullName>
    </submittedName>
</protein>
<dbReference type="PANTHER" id="PTHR35272">
    <property type="entry name" value="THIOL:DISULFIDE INTERCHANGE PROTEIN DSBC-RELATED"/>
    <property type="match status" value="1"/>
</dbReference>
<evidence type="ECO:0000259" key="1">
    <source>
        <dbReference type="Pfam" id="PF13098"/>
    </source>
</evidence>
<dbReference type="InterPro" id="IPR051470">
    <property type="entry name" value="Thiol:disulfide_interchange"/>
</dbReference>
<proteinExistence type="predicted"/>
<dbReference type="InterPro" id="IPR033954">
    <property type="entry name" value="DiS-bond_Isoase_DsbC/G"/>
</dbReference>
<dbReference type="AlphaFoldDB" id="A0A5B8RAD5"/>
<dbReference type="EMBL" id="MN079104">
    <property type="protein sequence ID" value="QEA05561.1"/>
    <property type="molecule type" value="Genomic_DNA"/>
</dbReference>
<dbReference type="SUPFAM" id="SSF54423">
    <property type="entry name" value="DsbC/DsbG N-terminal domain-like"/>
    <property type="match status" value="1"/>
</dbReference>
<dbReference type="CDD" id="cd03020">
    <property type="entry name" value="DsbA_DsbC_DsbG"/>
    <property type="match status" value="1"/>
</dbReference>
<dbReference type="NCBIfam" id="NF008657">
    <property type="entry name" value="PRK11657.1"/>
    <property type="match status" value="1"/>
</dbReference>
<sequence length="265" mass="28328">MHRSIARLMTRIAGAALVPAGLILGLSGVHAADLPAPLQSLEAQGVEIGEPFEAPGGLTGYVISARGQTVTVYVTPDKEHAVIGTLLDADGNNLSQPVLDQASRAPLDPKIWDQLADSRWIADGAEDAGRVVYVFTDPNCPYCHRFWQMSRPWVEAGKVQLRHIMVGVIRPSSGPKAATLLASGNPSKALQAHERNYEQGGVTPRDDIPEAARKGVQANGALMQELGYRGTPTVVYRNEAGEVHHVQGLPRGDDLTQAMGGPRPE</sequence>
<dbReference type="SUPFAM" id="SSF52833">
    <property type="entry name" value="Thioredoxin-like"/>
    <property type="match status" value="1"/>
</dbReference>
<dbReference type="Gene3D" id="3.40.30.10">
    <property type="entry name" value="Glutaredoxin"/>
    <property type="match status" value="1"/>
</dbReference>
<gene>
    <name evidence="2" type="primary">dsbG</name>
    <name evidence="2" type="ORF">KBTEX_01884</name>
</gene>
<name>A0A5B8RAD5_9ZZZZ</name>
<dbReference type="Gene3D" id="3.10.450.70">
    <property type="entry name" value="Disulphide bond isomerase, DsbC/G, N-terminal"/>
    <property type="match status" value="1"/>
</dbReference>